<evidence type="ECO:0000259" key="2">
    <source>
        <dbReference type="Pfam" id="PF01571"/>
    </source>
</evidence>
<evidence type="ECO:0008006" key="6">
    <source>
        <dbReference type="Google" id="ProtNLM"/>
    </source>
</evidence>
<feature type="domain" description="Aminomethyltransferase C-terminal" evidence="3">
    <location>
        <begin position="248"/>
        <end position="317"/>
    </location>
</feature>
<sequence length="327" mass="35676">MNEQAYRAASEQAVYLDRSSAGCVEITGRDRLVLINRLSTNAVLNLAPGTGQITVLTTNIGRIIDLITILAINDDTIWAITSANRGAQLTTYFGRNKFYGDQFKVRDVTESVHQMRVYGSQATAILQQLTNQALEQVGLWQHVSAEIDGCPVRLARIRPMRGAGWAIFADLAAADALCEAFDDAKASLLDRETYHTLRVEAGYPALNELNEEFIPLEANLWDAVSFNKGCYIGQEIIARMDSRGRLAKKLQGLQLSGAIEVPTPLTSNGKDAGTLTSVVWSPDLNQHIGLGYVRTGHDLGSQLSVGDQQATVVELPFIAQTEPTTVE</sequence>
<dbReference type="RefSeq" id="WP_054534966.1">
    <property type="nucleotide sequence ID" value="NZ_LGKP01000022.1"/>
</dbReference>
<evidence type="ECO:0000256" key="1">
    <source>
        <dbReference type="ARBA" id="ARBA00022946"/>
    </source>
</evidence>
<gene>
    <name evidence="4" type="ORF">SE18_13395</name>
</gene>
<feature type="domain" description="GCVT N-terminal" evidence="2">
    <location>
        <begin position="5"/>
        <end position="228"/>
    </location>
</feature>
<dbReference type="InterPro" id="IPR027266">
    <property type="entry name" value="TrmE/GcvT-like"/>
</dbReference>
<dbReference type="Proteomes" id="UP000050277">
    <property type="component" value="Unassembled WGS sequence"/>
</dbReference>
<dbReference type="InterPro" id="IPR013977">
    <property type="entry name" value="GcvT_C"/>
</dbReference>
<keyword evidence="1" id="KW-0809">Transit peptide</keyword>
<dbReference type="PANTHER" id="PTHR43757:SF14">
    <property type="entry name" value="GLYCINE CLEAVAGE T-PROTEIN FAMILY"/>
    <property type="match status" value="1"/>
</dbReference>
<comment type="caution">
    <text evidence="4">The sequence shown here is derived from an EMBL/GenBank/DDBJ whole genome shotgun (WGS) entry which is preliminary data.</text>
</comment>
<dbReference type="Pfam" id="PF08669">
    <property type="entry name" value="GCV_T_C"/>
    <property type="match status" value="1"/>
</dbReference>
<dbReference type="PANTHER" id="PTHR43757">
    <property type="entry name" value="AMINOMETHYLTRANSFERASE"/>
    <property type="match status" value="1"/>
</dbReference>
<dbReference type="PATRIC" id="fig|70996.4.peg.3300"/>
<dbReference type="SUPFAM" id="SSF103025">
    <property type="entry name" value="Folate-binding domain"/>
    <property type="match status" value="1"/>
</dbReference>
<dbReference type="PIRSF" id="PIRSF006487">
    <property type="entry name" value="GcvT"/>
    <property type="match status" value="1"/>
</dbReference>
<proteinExistence type="predicted"/>
<dbReference type="OrthoDB" id="9796287at2"/>
<dbReference type="Pfam" id="PF01571">
    <property type="entry name" value="GCV_T"/>
    <property type="match status" value="1"/>
</dbReference>
<evidence type="ECO:0000313" key="4">
    <source>
        <dbReference type="EMBL" id="KPL85904.1"/>
    </source>
</evidence>
<dbReference type="InterPro" id="IPR028896">
    <property type="entry name" value="GcvT/YgfZ/DmdA"/>
</dbReference>
<dbReference type="AlphaFoldDB" id="A0A0P6Y239"/>
<accession>A0A0P6Y239</accession>
<keyword evidence="5" id="KW-1185">Reference proteome</keyword>
<dbReference type="STRING" id="70996.SE18_13395"/>
<dbReference type="NCBIfam" id="TIGR03317">
    <property type="entry name" value="ygfZ_signature"/>
    <property type="match status" value="1"/>
</dbReference>
<evidence type="ECO:0000259" key="3">
    <source>
        <dbReference type="Pfam" id="PF08669"/>
    </source>
</evidence>
<dbReference type="InterPro" id="IPR017703">
    <property type="entry name" value="YgfZ/GCV_T_CS"/>
</dbReference>
<evidence type="ECO:0000313" key="5">
    <source>
        <dbReference type="Proteomes" id="UP000050277"/>
    </source>
</evidence>
<reference evidence="4 5" key="1">
    <citation type="submission" date="2015-07" db="EMBL/GenBank/DDBJ databases">
        <title>Whole genome sequence of Herpetosiphon geysericola DSM 7119.</title>
        <authorList>
            <person name="Hemp J."/>
            <person name="Ward L.M."/>
            <person name="Pace L.A."/>
            <person name="Fischer W.W."/>
        </authorList>
    </citation>
    <scope>NUCLEOTIDE SEQUENCE [LARGE SCALE GENOMIC DNA]</scope>
    <source>
        <strain evidence="4 5">DSM 7119</strain>
    </source>
</reference>
<organism evidence="4 5">
    <name type="scientific">Herpetosiphon geysericola</name>
    <dbReference type="NCBI Taxonomy" id="70996"/>
    <lineage>
        <taxon>Bacteria</taxon>
        <taxon>Bacillati</taxon>
        <taxon>Chloroflexota</taxon>
        <taxon>Chloroflexia</taxon>
        <taxon>Herpetosiphonales</taxon>
        <taxon>Herpetosiphonaceae</taxon>
        <taxon>Herpetosiphon</taxon>
    </lineage>
</organism>
<dbReference type="InterPro" id="IPR006222">
    <property type="entry name" value="GCVT_N"/>
</dbReference>
<dbReference type="InterPro" id="IPR029043">
    <property type="entry name" value="GcvT/YgfZ_C"/>
</dbReference>
<name>A0A0P6Y239_9CHLR</name>
<protein>
    <recommendedName>
        <fullName evidence="6">Glycine cleavage system protein T</fullName>
    </recommendedName>
</protein>
<dbReference type="EMBL" id="LGKP01000022">
    <property type="protein sequence ID" value="KPL85904.1"/>
    <property type="molecule type" value="Genomic_DNA"/>
</dbReference>
<dbReference type="SUPFAM" id="SSF101790">
    <property type="entry name" value="Aminomethyltransferase beta-barrel domain"/>
    <property type="match status" value="1"/>
</dbReference>
<dbReference type="Gene3D" id="3.30.1360.120">
    <property type="entry name" value="Probable tRNA modification gtpase trme, domain 1"/>
    <property type="match status" value="1"/>
</dbReference>